<keyword evidence="1" id="KW-1133">Transmembrane helix</keyword>
<keyword evidence="1" id="KW-0472">Membrane</keyword>
<evidence type="ECO:0000313" key="2">
    <source>
        <dbReference type="EMBL" id="CAE1175886.1"/>
    </source>
</evidence>
<proteinExistence type="predicted"/>
<name>A0A812BDY2_ACAPH</name>
<organism evidence="2 3">
    <name type="scientific">Acanthosepion pharaonis</name>
    <name type="common">Pharaoh cuttlefish</name>
    <name type="synonym">Sepia pharaonis</name>
    <dbReference type="NCBI Taxonomy" id="158019"/>
    <lineage>
        <taxon>Eukaryota</taxon>
        <taxon>Metazoa</taxon>
        <taxon>Spiralia</taxon>
        <taxon>Lophotrochozoa</taxon>
        <taxon>Mollusca</taxon>
        <taxon>Cephalopoda</taxon>
        <taxon>Coleoidea</taxon>
        <taxon>Decapodiformes</taxon>
        <taxon>Sepiida</taxon>
        <taxon>Sepiina</taxon>
        <taxon>Sepiidae</taxon>
        <taxon>Acanthosepion</taxon>
    </lineage>
</organism>
<keyword evidence="1" id="KW-0812">Transmembrane</keyword>
<feature type="transmembrane region" description="Helical" evidence="1">
    <location>
        <begin position="129"/>
        <end position="148"/>
    </location>
</feature>
<dbReference type="AlphaFoldDB" id="A0A812BDY2"/>
<evidence type="ECO:0000313" key="3">
    <source>
        <dbReference type="Proteomes" id="UP000597762"/>
    </source>
</evidence>
<dbReference type="Proteomes" id="UP000597762">
    <property type="component" value="Unassembled WGS sequence"/>
</dbReference>
<feature type="transmembrane region" description="Helical" evidence="1">
    <location>
        <begin position="222"/>
        <end position="246"/>
    </location>
</feature>
<protein>
    <submittedName>
        <fullName evidence="2">Uncharacterized protein</fullName>
    </submittedName>
</protein>
<feature type="transmembrane region" description="Helical" evidence="1">
    <location>
        <begin position="266"/>
        <end position="292"/>
    </location>
</feature>
<sequence length="386" mass="44350">MILNPAIYQKVFFFLSSSFSHIYLSIYLSIYLLFATFFVMISITKINIKISETVLCLRLYFAPSLCLTLSVSLPLSLSLSLSLCLSIYFCLSVYIFLCLALSFFFLALSVFSLSLCLCLSRSLSLSLCLYLSFPLSFSVSLALSVYLSRSLSLDLYFCFSLALLLSLSLSLCLFFLSKLLFSLFFFSLLFPNFPFLKPFFFTPFFSFFTTLTFDFSHFKSPLFYHLSFTSLSGFIPAPLRLLSFFHSFFLPPPILISFSGHGNLSFFLYISIFLSIHLSLSLLLSFTLVLSFSHSFARFIARSCSAIQIFHISTFRTLSALYAPTTRELIRKHWQRSRYKFWGERCFCTTLRRAHNYKFDMVAKKNEHGGRKCKATKKDTITSGPF</sequence>
<gene>
    <name evidence="2" type="ORF">SPHA_13871</name>
</gene>
<reference evidence="2" key="1">
    <citation type="submission" date="2021-01" db="EMBL/GenBank/DDBJ databases">
        <authorList>
            <person name="Li R."/>
            <person name="Bekaert M."/>
        </authorList>
    </citation>
    <scope>NUCLEOTIDE SEQUENCE</scope>
    <source>
        <strain evidence="2">Farmed</strain>
    </source>
</reference>
<feature type="transmembrane region" description="Helical" evidence="1">
    <location>
        <begin position="22"/>
        <end position="43"/>
    </location>
</feature>
<feature type="transmembrane region" description="Helical" evidence="1">
    <location>
        <begin position="155"/>
        <end position="176"/>
    </location>
</feature>
<accession>A0A812BDY2</accession>
<comment type="caution">
    <text evidence="2">The sequence shown here is derived from an EMBL/GenBank/DDBJ whole genome shotgun (WGS) entry which is preliminary data.</text>
</comment>
<feature type="transmembrane region" description="Helical" evidence="1">
    <location>
        <begin position="55"/>
        <end position="73"/>
    </location>
</feature>
<evidence type="ECO:0000256" key="1">
    <source>
        <dbReference type="SAM" id="Phobius"/>
    </source>
</evidence>
<keyword evidence="3" id="KW-1185">Reference proteome</keyword>
<dbReference type="EMBL" id="CAHIKZ030000468">
    <property type="protein sequence ID" value="CAE1175886.1"/>
    <property type="molecule type" value="Genomic_DNA"/>
</dbReference>